<proteinExistence type="predicted"/>
<name>A0A0U3FSH7_9CREN</name>
<keyword evidence="3" id="KW-1185">Reference proteome</keyword>
<evidence type="ECO:0000313" key="2">
    <source>
        <dbReference type="EMBL" id="ALU12448.1"/>
    </source>
</evidence>
<dbReference type="Gene3D" id="3.60.15.10">
    <property type="entry name" value="Ribonuclease Z/Hydroxyacylglutathione hydrolase-like"/>
    <property type="match status" value="1"/>
</dbReference>
<protein>
    <recommendedName>
        <fullName evidence="1">Metallo-beta-lactamase domain-containing protein</fullName>
    </recommendedName>
</protein>
<evidence type="ECO:0000259" key="1">
    <source>
        <dbReference type="SMART" id="SM00849"/>
    </source>
</evidence>
<dbReference type="EMBL" id="CP006867">
    <property type="protein sequence ID" value="ALU12448.1"/>
    <property type="molecule type" value="Genomic_DNA"/>
</dbReference>
<dbReference type="AlphaFoldDB" id="A0A0U3FSH7"/>
<dbReference type="SMART" id="SM00849">
    <property type="entry name" value="Lactamase_B"/>
    <property type="match status" value="1"/>
</dbReference>
<dbReference type="PANTHER" id="PTHR42951">
    <property type="entry name" value="METALLO-BETA-LACTAMASE DOMAIN-CONTAINING"/>
    <property type="match status" value="1"/>
</dbReference>
<dbReference type="InterPro" id="IPR001279">
    <property type="entry name" value="Metallo-B-lactamas"/>
</dbReference>
<accession>A0A0U3FSH7</accession>
<dbReference type="CDD" id="cd06262">
    <property type="entry name" value="metallo-hydrolase-like_MBL-fold"/>
    <property type="match status" value="1"/>
</dbReference>
<dbReference type="STRING" id="940295.EYM_03880"/>
<gene>
    <name evidence="2" type="ORF">EYM_03880</name>
</gene>
<sequence length="205" mass="22869">MNNEGQAFLIKASECNVIVDSGAYGEVAFQNMLYYGVKPWEVEYLVNTHAHVDRTGGDWLFHKYGVSIAAGEVDAEAIQRGDEKYTASDYIGIKPKPVPVGWRISSDLNICEIEVILTPGHTAGSLSVYFNGTLLAGDALGPLCKKWGSDERAWLESLRKLLQYEAEVLCVNNECFYGKEKVKQVLEKSIELGPPWLEDKECKIF</sequence>
<dbReference type="InterPro" id="IPR036866">
    <property type="entry name" value="RibonucZ/Hydroxyglut_hydro"/>
</dbReference>
<dbReference type="KEGG" id="iis:EYM_03880"/>
<organism evidence="2 3">
    <name type="scientific">Ignicoccus islandicus DSM 13165</name>
    <dbReference type="NCBI Taxonomy" id="940295"/>
    <lineage>
        <taxon>Archaea</taxon>
        <taxon>Thermoproteota</taxon>
        <taxon>Thermoprotei</taxon>
        <taxon>Desulfurococcales</taxon>
        <taxon>Desulfurococcaceae</taxon>
        <taxon>Ignicoccus</taxon>
    </lineage>
</organism>
<reference evidence="2 3" key="1">
    <citation type="submission" date="2013-11" db="EMBL/GenBank/DDBJ databases">
        <title>Comparative genomics of Ignicoccus.</title>
        <authorList>
            <person name="Podar M."/>
        </authorList>
    </citation>
    <scope>NUCLEOTIDE SEQUENCE [LARGE SCALE GENOMIC DNA]</scope>
    <source>
        <strain evidence="2 3">DSM 13165</strain>
    </source>
</reference>
<feature type="domain" description="Metallo-beta-lactamase" evidence="1">
    <location>
        <begin position="4"/>
        <end position="173"/>
    </location>
</feature>
<dbReference type="Pfam" id="PF00753">
    <property type="entry name" value="Lactamase_B"/>
    <property type="match status" value="1"/>
</dbReference>
<dbReference type="InterPro" id="IPR050855">
    <property type="entry name" value="NDM-1-like"/>
</dbReference>
<dbReference type="Proteomes" id="UP000060778">
    <property type="component" value="Chromosome"/>
</dbReference>
<evidence type="ECO:0000313" key="3">
    <source>
        <dbReference type="Proteomes" id="UP000060778"/>
    </source>
</evidence>
<dbReference type="SUPFAM" id="SSF56281">
    <property type="entry name" value="Metallo-hydrolase/oxidoreductase"/>
    <property type="match status" value="1"/>
</dbReference>